<reference evidence="1 2" key="1">
    <citation type="submission" date="2021-06" db="EMBL/GenBank/DDBJ databases">
        <title>Caerostris extrusa draft genome.</title>
        <authorList>
            <person name="Kono N."/>
            <person name="Arakawa K."/>
        </authorList>
    </citation>
    <scope>NUCLEOTIDE SEQUENCE [LARGE SCALE GENOMIC DNA]</scope>
</reference>
<accession>A0AAV4X8U0</accession>
<dbReference type="AlphaFoldDB" id="A0AAV4X8U0"/>
<dbReference type="Proteomes" id="UP001054945">
    <property type="component" value="Unassembled WGS sequence"/>
</dbReference>
<proteinExistence type="predicted"/>
<protein>
    <submittedName>
        <fullName evidence="1">Uncharacterized protein</fullName>
    </submittedName>
</protein>
<evidence type="ECO:0000313" key="2">
    <source>
        <dbReference type="Proteomes" id="UP001054945"/>
    </source>
</evidence>
<comment type="caution">
    <text evidence="1">The sequence shown here is derived from an EMBL/GenBank/DDBJ whole genome shotgun (WGS) entry which is preliminary data.</text>
</comment>
<organism evidence="1 2">
    <name type="scientific">Caerostris extrusa</name>
    <name type="common">Bark spider</name>
    <name type="synonym">Caerostris bankana</name>
    <dbReference type="NCBI Taxonomy" id="172846"/>
    <lineage>
        <taxon>Eukaryota</taxon>
        <taxon>Metazoa</taxon>
        <taxon>Ecdysozoa</taxon>
        <taxon>Arthropoda</taxon>
        <taxon>Chelicerata</taxon>
        <taxon>Arachnida</taxon>
        <taxon>Araneae</taxon>
        <taxon>Araneomorphae</taxon>
        <taxon>Entelegynae</taxon>
        <taxon>Araneoidea</taxon>
        <taxon>Araneidae</taxon>
        <taxon>Caerostris</taxon>
    </lineage>
</organism>
<gene>
    <name evidence="1" type="ORF">CEXT_725581</name>
</gene>
<keyword evidence="2" id="KW-1185">Reference proteome</keyword>
<sequence>MVAIPFSPNLRPASSSNRIEFFEGYLRDQSVKMVHGKKHELINNIFSKSASAINMSSAIKLSLSLYQLAACVGG</sequence>
<evidence type="ECO:0000313" key="1">
    <source>
        <dbReference type="EMBL" id="GIY90376.1"/>
    </source>
</evidence>
<name>A0AAV4X8U0_CAEEX</name>
<dbReference type="EMBL" id="BPLR01017317">
    <property type="protein sequence ID" value="GIY90376.1"/>
    <property type="molecule type" value="Genomic_DNA"/>
</dbReference>